<accession>A0A6J7DH26</accession>
<evidence type="ECO:0000313" key="1">
    <source>
        <dbReference type="EMBL" id="CAB4868588.1"/>
    </source>
</evidence>
<protein>
    <submittedName>
        <fullName evidence="1">Unannotated protein</fullName>
    </submittedName>
</protein>
<proteinExistence type="predicted"/>
<gene>
    <name evidence="1" type="ORF">UFOPK3423_00614</name>
</gene>
<sequence>MSNLPAPVSLSPYKAEGYQARVPDGWEIVADDMPRGSARESRWRTGGVHAAELVITYAQNSEATPESAASGDRARHYRAPTFSELAFGPVGLAGGQAYRWIYGAAGEANLNWYLNPCGTSVTVRGQTGSRSVLHWAPTFRTVAESVQTACE</sequence>
<dbReference type="AlphaFoldDB" id="A0A6J7DH26"/>
<dbReference type="EMBL" id="CAFBLQ010000050">
    <property type="protein sequence ID" value="CAB4868588.1"/>
    <property type="molecule type" value="Genomic_DNA"/>
</dbReference>
<name>A0A6J7DH26_9ZZZZ</name>
<organism evidence="1">
    <name type="scientific">freshwater metagenome</name>
    <dbReference type="NCBI Taxonomy" id="449393"/>
    <lineage>
        <taxon>unclassified sequences</taxon>
        <taxon>metagenomes</taxon>
        <taxon>ecological metagenomes</taxon>
    </lineage>
</organism>
<reference evidence="1" key="1">
    <citation type="submission" date="2020-05" db="EMBL/GenBank/DDBJ databases">
        <authorList>
            <person name="Chiriac C."/>
            <person name="Salcher M."/>
            <person name="Ghai R."/>
            <person name="Kavagutti S V."/>
        </authorList>
    </citation>
    <scope>NUCLEOTIDE SEQUENCE</scope>
</reference>